<dbReference type="PANTHER" id="PTHR42998:SF1">
    <property type="entry name" value="TYPE I RESTRICTION ENZYME HINDI METHYLASE SUBUNIT"/>
    <property type="match status" value="1"/>
</dbReference>
<dbReference type="Proteomes" id="UP001597024">
    <property type="component" value="Unassembled WGS sequence"/>
</dbReference>
<dbReference type="EMBL" id="JBHTHX010001340">
    <property type="protein sequence ID" value="MFD0888454.1"/>
    <property type="molecule type" value="Genomic_DNA"/>
</dbReference>
<reference evidence="5" key="1">
    <citation type="journal article" date="2019" name="Int. J. Syst. Evol. Microbiol.">
        <title>The Global Catalogue of Microorganisms (GCM) 10K type strain sequencing project: providing services to taxonomists for standard genome sequencing and annotation.</title>
        <authorList>
            <consortium name="The Broad Institute Genomics Platform"/>
            <consortium name="The Broad Institute Genome Sequencing Center for Infectious Disease"/>
            <person name="Wu L."/>
            <person name="Ma J."/>
        </authorList>
    </citation>
    <scope>NUCLEOTIDE SEQUENCE [LARGE SCALE GENOMIC DNA]</scope>
    <source>
        <strain evidence="5">CCUG 62974</strain>
    </source>
</reference>
<dbReference type="PANTHER" id="PTHR42998">
    <property type="entry name" value="TYPE I RESTRICTION ENZYME HINDVIIP M PROTEIN-RELATED"/>
    <property type="match status" value="1"/>
</dbReference>
<feature type="compositionally biased region" description="Gly residues" evidence="2">
    <location>
        <begin position="187"/>
        <end position="197"/>
    </location>
</feature>
<gene>
    <name evidence="4" type="ORF">ACFQ08_28300</name>
</gene>
<accession>A0ABW3DXB7</accession>
<sequence length="252" mass="27324">AFEFLCERYVEAHSRRLSVTRDDVAALMHRLAVHDGGTVLDPACGVGTLLLQAGNALGQEINETNALLTAVRLLLRGARTRIVAGDSLREDGLSDELADAVVCDPPFNERAWGYEELTGDPRWEYGLPPRGESELAWVQHCLARARVAHLDTGVQAHDVRGRGDAALPHDRHLCSVLFHHRPRSVEGGAGAGVGGRGPAEQARDDEHHGGRGVRQLDHRLMAPRRGGDAGEAPGAARRVLRRPGDRIVSRRG</sequence>
<feature type="compositionally biased region" description="Basic and acidic residues" evidence="2">
    <location>
        <begin position="242"/>
        <end position="252"/>
    </location>
</feature>
<dbReference type="InterPro" id="IPR002052">
    <property type="entry name" value="DNA_methylase_N6_adenine_CS"/>
</dbReference>
<feature type="compositionally biased region" description="Basic and acidic residues" evidence="2">
    <location>
        <begin position="201"/>
        <end position="228"/>
    </location>
</feature>
<dbReference type="Pfam" id="PF02384">
    <property type="entry name" value="N6_Mtase"/>
    <property type="match status" value="1"/>
</dbReference>
<dbReference type="InterPro" id="IPR029063">
    <property type="entry name" value="SAM-dependent_MTases_sf"/>
</dbReference>
<dbReference type="SUPFAM" id="SSF53335">
    <property type="entry name" value="S-adenosyl-L-methionine-dependent methyltransferases"/>
    <property type="match status" value="1"/>
</dbReference>
<feature type="domain" description="DNA methylase adenine-specific" evidence="3">
    <location>
        <begin position="2"/>
        <end position="144"/>
    </location>
</feature>
<evidence type="ECO:0000313" key="4">
    <source>
        <dbReference type="EMBL" id="MFD0888454.1"/>
    </source>
</evidence>
<feature type="region of interest" description="Disordered" evidence="2">
    <location>
        <begin position="184"/>
        <end position="252"/>
    </location>
</feature>
<dbReference type="InterPro" id="IPR052916">
    <property type="entry name" value="Type-I_RE_MTase_Subunit"/>
</dbReference>
<dbReference type="CDD" id="cd02440">
    <property type="entry name" value="AdoMet_MTases"/>
    <property type="match status" value="1"/>
</dbReference>
<keyword evidence="4" id="KW-0489">Methyltransferase</keyword>
<evidence type="ECO:0000256" key="2">
    <source>
        <dbReference type="SAM" id="MobiDB-lite"/>
    </source>
</evidence>
<dbReference type="Gene3D" id="3.40.50.150">
    <property type="entry name" value="Vaccinia Virus protein VP39"/>
    <property type="match status" value="1"/>
</dbReference>
<dbReference type="PROSITE" id="PS00092">
    <property type="entry name" value="N6_MTASE"/>
    <property type="match status" value="1"/>
</dbReference>
<protein>
    <submittedName>
        <fullName evidence="4">Class I SAM-dependent DNA methyltransferase</fullName>
        <ecNumber evidence="4">2.1.1.-</ecNumber>
    </submittedName>
</protein>
<organism evidence="4 5">
    <name type="scientific">Streptosporangium algeriense</name>
    <dbReference type="NCBI Taxonomy" id="1682748"/>
    <lineage>
        <taxon>Bacteria</taxon>
        <taxon>Bacillati</taxon>
        <taxon>Actinomycetota</taxon>
        <taxon>Actinomycetes</taxon>
        <taxon>Streptosporangiales</taxon>
        <taxon>Streptosporangiaceae</taxon>
        <taxon>Streptosporangium</taxon>
    </lineage>
</organism>
<evidence type="ECO:0000259" key="3">
    <source>
        <dbReference type="Pfam" id="PF02384"/>
    </source>
</evidence>
<proteinExistence type="predicted"/>
<dbReference type="InterPro" id="IPR003356">
    <property type="entry name" value="DNA_methylase_A-5"/>
</dbReference>
<dbReference type="GO" id="GO:0032259">
    <property type="term" value="P:methylation"/>
    <property type="evidence" value="ECO:0007669"/>
    <property type="project" value="UniProtKB-KW"/>
</dbReference>
<evidence type="ECO:0000313" key="5">
    <source>
        <dbReference type="Proteomes" id="UP001597024"/>
    </source>
</evidence>
<keyword evidence="4" id="KW-0808">Transferase</keyword>
<keyword evidence="5" id="KW-1185">Reference proteome</keyword>
<dbReference type="PRINTS" id="PR00507">
    <property type="entry name" value="N12N6MTFRASE"/>
</dbReference>
<dbReference type="EC" id="2.1.1.-" evidence="4"/>
<name>A0ABW3DXB7_9ACTN</name>
<keyword evidence="1" id="KW-0680">Restriction system</keyword>
<comment type="caution">
    <text evidence="4">The sequence shown here is derived from an EMBL/GenBank/DDBJ whole genome shotgun (WGS) entry which is preliminary data.</text>
</comment>
<evidence type="ECO:0000256" key="1">
    <source>
        <dbReference type="ARBA" id="ARBA00022747"/>
    </source>
</evidence>
<dbReference type="GO" id="GO:0008168">
    <property type="term" value="F:methyltransferase activity"/>
    <property type="evidence" value="ECO:0007669"/>
    <property type="project" value="UniProtKB-KW"/>
</dbReference>
<feature type="non-terminal residue" evidence="4">
    <location>
        <position position="1"/>
    </location>
</feature>